<dbReference type="InterPro" id="IPR003439">
    <property type="entry name" value="ABC_transporter-like_ATP-bd"/>
</dbReference>
<dbReference type="InterPro" id="IPR013611">
    <property type="entry name" value="Transp-assoc_OB_typ2"/>
</dbReference>
<dbReference type="GO" id="GO:0016887">
    <property type="term" value="F:ATP hydrolysis activity"/>
    <property type="evidence" value="ECO:0007669"/>
    <property type="project" value="InterPro"/>
</dbReference>
<evidence type="ECO:0000256" key="2">
    <source>
        <dbReference type="ARBA" id="ARBA00022475"/>
    </source>
</evidence>
<dbReference type="AlphaFoldDB" id="A0A8B2NLT7"/>
<dbReference type="GO" id="GO:0015847">
    <property type="term" value="P:putrescine transport"/>
    <property type="evidence" value="ECO:0007669"/>
    <property type="project" value="UniProtKB-ARBA"/>
</dbReference>
<keyword evidence="10" id="KW-1185">Reference proteome</keyword>
<keyword evidence="6 7" id="KW-0472">Membrane</keyword>
<keyword evidence="4 7" id="KW-0067">ATP-binding</keyword>
<dbReference type="FunFam" id="3.40.50.300:FF:000133">
    <property type="entry name" value="Spermidine/putrescine import ATP-binding protein PotA"/>
    <property type="match status" value="1"/>
</dbReference>
<evidence type="ECO:0000256" key="4">
    <source>
        <dbReference type="ARBA" id="ARBA00022840"/>
    </source>
</evidence>
<dbReference type="Pfam" id="PF08402">
    <property type="entry name" value="TOBE_2"/>
    <property type="match status" value="1"/>
</dbReference>
<dbReference type="EMBL" id="QHHQ01000009">
    <property type="protein sequence ID" value="RAH97334.1"/>
    <property type="molecule type" value="Genomic_DNA"/>
</dbReference>
<evidence type="ECO:0000313" key="9">
    <source>
        <dbReference type="EMBL" id="RAH97334.1"/>
    </source>
</evidence>
<dbReference type="GO" id="GO:0015417">
    <property type="term" value="F:ABC-type polyamine transporter activity"/>
    <property type="evidence" value="ECO:0007669"/>
    <property type="project" value="UniProtKB-EC"/>
</dbReference>
<proteinExistence type="inferred from homology"/>
<dbReference type="OrthoDB" id="9802264at2"/>
<dbReference type="EC" id="7.6.2.11" evidence="7"/>
<dbReference type="GO" id="GO:0005524">
    <property type="term" value="F:ATP binding"/>
    <property type="evidence" value="ECO:0007669"/>
    <property type="project" value="UniProtKB-KW"/>
</dbReference>
<keyword evidence="2 7" id="KW-1003">Cell membrane</keyword>
<evidence type="ECO:0000256" key="1">
    <source>
        <dbReference type="ARBA" id="ARBA00022448"/>
    </source>
</evidence>
<name>A0A8B2NLT7_9HYPH</name>
<dbReference type="PROSITE" id="PS00211">
    <property type="entry name" value="ABC_TRANSPORTER_1"/>
    <property type="match status" value="1"/>
</dbReference>
<dbReference type="InterPro" id="IPR008995">
    <property type="entry name" value="Mo/tungstate-bd_C_term_dom"/>
</dbReference>
<organism evidence="9 10">
    <name type="scientific">Acuticoccus sediminis</name>
    <dbReference type="NCBI Taxonomy" id="2184697"/>
    <lineage>
        <taxon>Bacteria</taxon>
        <taxon>Pseudomonadati</taxon>
        <taxon>Pseudomonadota</taxon>
        <taxon>Alphaproteobacteria</taxon>
        <taxon>Hyphomicrobiales</taxon>
        <taxon>Amorphaceae</taxon>
        <taxon>Acuticoccus</taxon>
    </lineage>
</organism>
<protein>
    <recommendedName>
        <fullName evidence="7">Spermidine/putrescine import ATP-binding protein PotA</fullName>
        <ecNumber evidence="7">7.6.2.11</ecNumber>
    </recommendedName>
</protein>
<dbReference type="InterPro" id="IPR050093">
    <property type="entry name" value="ABC_SmlMolc_Importer"/>
</dbReference>
<dbReference type="PANTHER" id="PTHR42781">
    <property type="entry name" value="SPERMIDINE/PUTRESCINE IMPORT ATP-BINDING PROTEIN POTA"/>
    <property type="match status" value="1"/>
</dbReference>
<evidence type="ECO:0000259" key="8">
    <source>
        <dbReference type="PROSITE" id="PS50893"/>
    </source>
</evidence>
<evidence type="ECO:0000256" key="5">
    <source>
        <dbReference type="ARBA" id="ARBA00022967"/>
    </source>
</evidence>
<dbReference type="InterPro" id="IPR005893">
    <property type="entry name" value="PotA-like"/>
</dbReference>
<dbReference type="InterPro" id="IPR017871">
    <property type="entry name" value="ABC_transporter-like_CS"/>
</dbReference>
<dbReference type="Gene3D" id="3.40.50.300">
    <property type="entry name" value="P-loop containing nucleotide triphosphate hydrolases"/>
    <property type="match status" value="1"/>
</dbReference>
<comment type="catalytic activity">
    <reaction evidence="7">
        <text>ATP + H2O + polyamine-[polyamine-binding protein]Side 1 = ADP + phosphate + polyamineSide 2 + [polyamine-binding protein]Side 1.</text>
        <dbReference type="EC" id="7.6.2.11"/>
    </reaction>
</comment>
<keyword evidence="1 7" id="KW-0813">Transport</keyword>
<dbReference type="Pfam" id="PF00005">
    <property type="entry name" value="ABC_tran"/>
    <property type="match status" value="1"/>
</dbReference>
<keyword evidence="3 7" id="KW-0547">Nucleotide-binding</keyword>
<dbReference type="RefSeq" id="WP_111351860.1">
    <property type="nucleotide sequence ID" value="NZ_QHHQ01000009.1"/>
</dbReference>
<dbReference type="InterPro" id="IPR027417">
    <property type="entry name" value="P-loop_NTPase"/>
</dbReference>
<dbReference type="Gene3D" id="2.40.50.100">
    <property type="match status" value="1"/>
</dbReference>
<evidence type="ECO:0000256" key="7">
    <source>
        <dbReference type="RuleBase" id="RU364083"/>
    </source>
</evidence>
<comment type="caution">
    <text evidence="9">The sequence shown here is derived from an EMBL/GenBank/DDBJ whole genome shotgun (WGS) entry which is preliminary data.</text>
</comment>
<reference evidence="9 10" key="1">
    <citation type="submission" date="2018-05" db="EMBL/GenBank/DDBJ databases">
        <title>Acuticoccus sediminis sp. nov., isolated from deep-sea sediment of Indian Ocean.</title>
        <authorList>
            <person name="Liu X."/>
            <person name="Lai Q."/>
            <person name="Du Y."/>
            <person name="Sun F."/>
            <person name="Zhang X."/>
            <person name="Wang S."/>
            <person name="Shao Z."/>
        </authorList>
    </citation>
    <scope>NUCLEOTIDE SEQUENCE [LARGE SCALE GENOMIC DNA]</scope>
    <source>
        <strain evidence="9 10">PTG4-2</strain>
    </source>
</reference>
<accession>A0A8B2NLT7</accession>
<dbReference type="PANTHER" id="PTHR42781:SF4">
    <property type="entry name" value="SPERMIDINE_PUTRESCINE IMPORT ATP-BINDING PROTEIN POTA"/>
    <property type="match status" value="1"/>
</dbReference>
<dbReference type="NCBIfam" id="TIGR01187">
    <property type="entry name" value="potA"/>
    <property type="match status" value="1"/>
</dbReference>
<comment type="similarity">
    <text evidence="7">Belongs to the ABC transporter superfamily. Spermidine/putrescine importer (TC 3.A.1.11.1) family.</text>
</comment>
<dbReference type="GO" id="GO:0043190">
    <property type="term" value="C:ATP-binding cassette (ABC) transporter complex"/>
    <property type="evidence" value="ECO:0007669"/>
    <property type="project" value="InterPro"/>
</dbReference>
<sequence>MRSEPLVLEGVTKSYGGVLAADRVDLSIGAGEFLTLLGPSGSGKTTILMAVAGFVEPTAGRILLGGRDLTRTAAEDRNFGMVFQGYALFPHMTVAENVAFPLRVRRVPKAARQDKVVRALDLVQLGQLADRKPAQLSGGQQQRVALARALVFEPHLLLLDEPLSALDKNLRADLQAELKELHARVGLTFLYVTHDQEEALSMSERIAIMRDGRIVQVDAPRTIYARPRTRFVAGFLGRSNFLEARVTSVSPTTLTVDVGGVPGEAVAGPGVGVGDEVLLAVRPERLSIGPSGSGGLPGVVRDVTFQGAQSLVTIETAAAGPLVGTLGAVAAESGPAPGDTVWARWDAEGTTVITAD</sequence>
<dbReference type="SUPFAM" id="SSF52540">
    <property type="entry name" value="P-loop containing nucleoside triphosphate hydrolases"/>
    <property type="match status" value="1"/>
</dbReference>
<dbReference type="InterPro" id="IPR003593">
    <property type="entry name" value="AAA+_ATPase"/>
</dbReference>
<comment type="function">
    <text evidence="7">Part of the ABC transporter complex PotABCD involved in spermidine/putrescine import. Responsible for energy coupling to the transport system.</text>
</comment>
<feature type="domain" description="ABC transporter" evidence="8">
    <location>
        <begin position="6"/>
        <end position="236"/>
    </location>
</feature>
<evidence type="ECO:0000256" key="6">
    <source>
        <dbReference type="ARBA" id="ARBA00023136"/>
    </source>
</evidence>
<evidence type="ECO:0000256" key="3">
    <source>
        <dbReference type="ARBA" id="ARBA00022741"/>
    </source>
</evidence>
<dbReference type="SUPFAM" id="SSF50331">
    <property type="entry name" value="MOP-like"/>
    <property type="match status" value="1"/>
</dbReference>
<dbReference type="PROSITE" id="PS50893">
    <property type="entry name" value="ABC_TRANSPORTER_2"/>
    <property type="match status" value="1"/>
</dbReference>
<dbReference type="SMART" id="SM00382">
    <property type="entry name" value="AAA"/>
    <property type="match status" value="1"/>
</dbReference>
<gene>
    <name evidence="7" type="primary">potA</name>
    <name evidence="9" type="ORF">DLJ53_29480</name>
</gene>
<dbReference type="Proteomes" id="UP000249590">
    <property type="component" value="Unassembled WGS sequence"/>
</dbReference>
<keyword evidence="5 7" id="KW-1278">Translocase</keyword>
<comment type="subunit">
    <text evidence="7">The complex is composed of two ATP-binding proteins (PotA), two transmembrane proteins (PotB and PotC) and a solute-binding protein (PotD).</text>
</comment>
<evidence type="ECO:0000313" key="10">
    <source>
        <dbReference type="Proteomes" id="UP000249590"/>
    </source>
</evidence>